<evidence type="ECO:0000313" key="3">
    <source>
        <dbReference type="Proteomes" id="UP000319557"/>
    </source>
</evidence>
<evidence type="ECO:0000313" key="2">
    <source>
        <dbReference type="EMBL" id="QDS90203.1"/>
    </source>
</evidence>
<feature type="domain" description="Cupin type-2" evidence="1">
    <location>
        <begin position="41"/>
        <end position="103"/>
    </location>
</feature>
<protein>
    <submittedName>
        <fullName evidence="2">Cupin domain protein</fullName>
    </submittedName>
</protein>
<dbReference type="PANTHER" id="PTHR37694:SF1">
    <property type="entry name" value="SLR8022 PROTEIN"/>
    <property type="match status" value="1"/>
</dbReference>
<organism evidence="2 3">
    <name type="scientific">Rosistilla ulvae</name>
    <dbReference type="NCBI Taxonomy" id="1930277"/>
    <lineage>
        <taxon>Bacteria</taxon>
        <taxon>Pseudomonadati</taxon>
        <taxon>Planctomycetota</taxon>
        <taxon>Planctomycetia</taxon>
        <taxon>Pirellulales</taxon>
        <taxon>Pirellulaceae</taxon>
        <taxon>Rosistilla</taxon>
    </lineage>
</organism>
<dbReference type="SUPFAM" id="SSF51182">
    <property type="entry name" value="RmlC-like cupins"/>
    <property type="match status" value="1"/>
</dbReference>
<keyword evidence="3" id="KW-1185">Reference proteome</keyword>
<dbReference type="InterPro" id="IPR011051">
    <property type="entry name" value="RmlC_Cupin_sf"/>
</dbReference>
<dbReference type="InterPro" id="IPR014710">
    <property type="entry name" value="RmlC-like_jellyroll"/>
</dbReference>
<sequence length="112" mass="11851">MAISHAKSGEIIDVGPLGDALSSTKTSALLKSDEMELLRLVLPAGKTIAEHKAPGEITVHCLEGRIQFTALGATQELTTGRLLHLPAGEPHALHAIEDSSLLVTIVRRPSKT</sequence>
<dbReference type="AlphaFoldDB" id="A0A517M5Q1"/>
<accession>A0A517M5Q1</accession>
<dbReference type="Pfam" id="PF07883">
    <property type="entry name" value="Cupin_2"/>
    <property type="match status" value="1"/>
</dbReference>
<proteinExistence type="predicted"/>
<evidence type="ECO:0000259" key="1">
    <source>
        <dbReference type="Pfam" id="PF07883"/>
    </source>
</evidence>
<dbReference type="PANTHER" id="PTHR37694">
    <property type="entry name" value="SLR8022 PROTEIN"/>
    <property type="match status" value="1"/>
</dbReference>
<name>A0A517M5Q1_9BACT</name>
<dbReference type="RefSeq" id="WP_145348062.1">
    <property type="nucleotide sequence ID" value="NZ_CP036261.1"/>
</dbReference>
<dbReference type="InterPro" id="IPR013096">
    <property type="entry name" value="Cupin_2"/>
</dbReference>
<dbReference type="OrthoDB" id="8265259at2"/>
<dbReference type="Gene3D" id="2.60.120.10">
    <property type="entry name" value="Jelly Rolls"/>
    <property type="match status" value="1"/>
</dbReference>
<dbReference type="EMBL" id="CP036261">
    <property type="protein sequence ID" value="QDS90203.1"/>
    <property type="molecule type" value="Genomic_DNA"/>
</dbReference>
<reference evidence="2 3" key="1">
    <citation type="submission" date="2019-02" db="EMBL/GenBank/DDBJ databases">
        <title>Deep-cultivation of Planctomycetes and their phenomic and genomic characterization uncovers novel biology.</title>
        <authorList>
            <person name="Wiegand S."/>
            <person name="Jogler M."/>
            <person name="Boedeker C."/>
            <person name="Pinto D."/>
            <person name="Vollmers J."/>
            <person name="Rivas-Marin E."/>
            <person name="Kohn T."/>
            <person name="Peeters S.H."/>
            <person name="Heuer A."/>
            <person name="Rast P."/>
            <person name="Oberbeckmann S."/>
            <person name="Bunk B."/>
            <person name="Jeske O."/>
            <person name="Meyerdierks A."/>
            <person name="Storesund J.E."/>
            <person name="Kallscheuer N."/>
            <person name="Luecker S."/>
            <person name="Lage O.M."/>
            <person name="Pohl T."/>
            <person name="Merkel B.J."/>
            <person name="Hornburger P."/>
            <person name="Mueller R.-W."/>
            <person name="Bruemmer F."/>
            <person name="Labrenz M."/>
            <person name="Spormann A.M."/>
            <person name="Op den Camp H."/>
            <person name="Overmann J."/>
            <person name="Amann R."/>
            <person name="Jetten M.S.M."/>
            <person name="Mascher T."/>
            <person name="Medema M.H."/>
            <person name="Devos D.P."/>
            <person name="Kaster A.-K."/>
            <person name="Ovreas L."/>
            <person name="Rohde M."/>
            <person name="Galperin M.Y."/>
            <person name="Jogler C."/>
        </authorList>
    </citation>
    <scope>NUCLEOTIDE SEQUENCE [LARGE SCALE GENOMIC DNA]</scope>
    <source>
        <strain evidence="2 3">EC9</strain>
    </source>
</reference>
<dbReference type="KEGG" id="ruv:EC9_44100"/>
<gene>
    <name evidence="2" type="ORF">EC9_44100</name>
</gene>
<dbReference type="Proteomes" id="UP000319557">
    <property type="component" value="Chromosome"/>
</dbReference>
<dbReference type="CDD" id="cd02230">
    <property type="entry name" value="cupin_HP0902-like"/>
    <property type="match status" value="1"/>
</dbReference>